<proteinExistence type="predicted"/>
<dbReference type="AlphaFoldDB" id="A0A919TS14"/>
<protein>
    <submittedName>
        <fullName evidence="1">Peptidoglycan-binding protein</fullName>
    </submittedName>
</protein>
<accession>A0A919TS14</accession>
<dbReference type="Proteomes" id="UP000623608">
    <property type="component" value="Unassembled WGS sequence"/>
</dbReference>
<evidence type="ECO:0000313" key="1">
    <source>
        <dbReference type="EMBL" id="GIF20031.1"/>
    </source>
</evidence>
<comment type="caution">
    <text evidence="1">The sequence shown here is derived from an EMBL/GenBank/DDBJ whole genome shotgun (WGS) entry which is preliminary data.</text>
</comment>
<evidence type="ECO:0000313" key="2">
    <source>
        <dbReference type="Proteomes" id="UP000623608"/>
    </source>
</evidence>
<gene>
    <name evidence="1" type="ORF">Ate02nite_27610</name>
</gene>
<name>A0A919TS14_9ACTN</name>
<keyword evidence="2" id="KW-1185">Reference proteome</keyword>
<sequence length="322" mass="32718">MLALAAAGFGATRAFPGRAAPAPVAKPSLTVATVTRADLADSRMMPGTLGYGAGVTVRGSGAGIVTQLPKVGATVRRGKPLYRVDDQPVVVLFGGTPLFRPLDKPGLTGRDVAELRDNLTIMGYASHRVRDNDVLDNGLLAAVHKWLKDLDLDVLSPARAVVLDGPGRVSALTARLGDPAAGDLFTVTGTGKVVTVPLDASDAGGVRVGAAVSVQLPSGDAVPGVVGSVGTVAEAGETPKVTVTVKVSAAKLDAAAVQVRFTGQVRKQVLTVPVGALVALREGGYAVQKTDGSLLPVKTGMFADGLVEVDLVPEGLEVVTTP</sequence>
<organism evidence="1 2">
    <name type="scientific">Paractinoplanes tereljensis</name>
    <dbReference type="NCBI Taxonomy" id="571912"/>
    <lineage>
        <taxon>Bacteria</taxon>
        <taxon>Bacillati</taxon>
        <taxon>Actinomycetota</taxon>
        <taxon>Actinomycetes</taxon>
        <taxon>Micromonosporales</taxon>
        <taxon>Micromonosporaceae</taxon>
        <taxon>Paractinoplanes</taxon>
    </lineage>
</organism>
<reference evidence="1" key="1">
    <citation type="submission" date="2021-01" db="EMBL/GenBank/DDBJ databases">
        <title>Whole genome shotgun sequence of Actinoplanes tereljensis NBRC 105297.</title>
        <authorList>
            <person name="Komaki H."/>
            <person name="Tamura T."/>
        </authorList>
    </citation>
    <scope>NUCLEOTIDE SEQUENCE</scope>
    <source>
        <strain evidence="1">NBRC 105297</strain>
    </source>
</reference>
<dbReference type="EMBL" id="BOMY01000020">
    <property type="protein sequence ID" value="GIF20031.1"/>
    <property type="molecule type" value="Genomic_DNA"/>
</dbReference>